<keyword evidence="1" id="KW-1133">Transmembrane helix</keyword>
<accession>A0A1N6FQW1</accession>
<name>A0A1N6FQW1_9BACT</name>
<gene>
    <name evidence="2" type="ORF">SAMN05444394_2649</name>
</gene>
<protein>
    <submittedName>
        <fullName evidence="2">Uncharacterized protein</fullName>
    </submittedName>
</protein>
<dbReference type="AlphaFoldDB" id="A0A1N6FQW1"/>
<organism evidence="2 3">
    <name type="scientific">Algoriphagus halophilus</name>
    <dbReference type="NCBI Taxonomy" id="226505"/>
    <lineage>
        <taxon>Bacteria</taxon>
        <taxon>Pseudomonadati</taxon>
        <taxon>Bacteroidota</taxon>
        <taxon>Cytophagia</taxon>
        <taxon>Cytophagales</taxon>
        <taxon>Cyclobacteriaceae</taxon>
        <taxon>Algoriphagus</taxon>
    </lineage>
</organism>
<reference evidence="3" key="1">
    <citation type="submission" date="2016-11" db="EMBL/GenBank/DDBJ databases">
        <authorList>
            <person name="Varghese N."/>
            <person name="Submissions S."/>
        </authorList>
    </citation>
    <scope>NUCLEOTIDE SEQUENCE [LARGE SCALE GENOMIC DNA]</scope>
    <source>
        <strain evidence="3">DSM 15292</strain>
    </source>
</reference>
<evidence type="ECO:0000313" key="3">
    <source>
        <dbReference type="Proteomes" id="UP000185221"/>
    </source>
</evidence>
<dbReference type="Proteomes" id="UP000185221">
    <property type="component" value="Unassembled WGS sequence"/>
</dbReference>
<keyword evidence="1" id="KW-0812">Transmembrane</keyword>
<keyword evidence="3" id="KW-1185">Reference proteome</keyword>
<keyword evidence="1" id="KW-0472">Membrane</keyword>
<feature type="transmembrane region" description="Helical" evidence="1">
    <location>
        <begin position="20"/>
        <end position="38"/>
    </location>
</feature>
<dbReference type="STRING" id="226505.SAMN05444394_2649"/>
<proteinExistence type="predicted"/>
<evidence type="ECO:0000313" key="2">
    <source>
        <dbReference type="EMBL" id="SIN97657.1"/>
    </source>
</evidence>
<sequence>MVSALGQGDFILTKNLIKKVILGISMLVFPTILFFPSFSAHASGVYYMQNIKWPLGGSVYRCRPGGNESCDVSGQKHCDEVTPIT</sequence>
<dbReference type="EMBL" id="FSRC01000002">
    <property type="protein sequence ID" value="SIN97657.1"/>
    <property type="molecule type" value="Genomic_DNA"/>
</dbReference>
<evidence type="ECO:0000256" key="1">
    <source>
        <dbReference type="SAM" id="Phobius"/>
    </source>
</evidence>